<dbReference type="Proteomes" id="UP000001977">
    <property type="component" value="Chromosome"/>
</dbReference>
<dbReference type="EMBL" id="AM167904">
    <property type="protein sequence ID" value="CAJ49049.1"/>
    <property type="molecule type" value="Genomic_DNA"/>
</dbReference>
<protein>
    <submittedName>
        <fullName evidence="1">Phage protein</fullName>
    </submittedName>
</protein>
<reference evidence="1 2" key="1">
    <citation type="journal article" date="2006" name="J. Bacteriol.">
        <title>Comparison of the genome sequence of the poultry pathogen Bordetella avium with those of B. bronchiseptica, B. pertussis, and B. parapertussis reveals extensive diversity in surface structures associated with host interaction.</title>
        <authorList>
            <person name="Sebaihia M."/>
            <person name="Preston A."/>
            <person name="Maskell D.J."/>
            <person name="Kuzmiak H."/>
            <person name="Connell T.D."/>
            <person name="King N.D."/>
            <person name="Orndorff P.E."/>
            <person name="Miyamoto D.M."/>
            <person name="Thomson N.R."/>
            <person name="Harris D."/>
            <person name="Goble A."/>
            <person name="Lord A."/>
            <person name="Murphy L."/>
            <person name="Quail M.A."/>
            <person name="Rutter S."/>
            <person name="Squares R."/>
            <person name="Squares S."/>
            <person name="Woodward J."/>
            <person name="Parkhill J."/>
            <person name="Temple L.M."/>
        </authorList>
    </citation>
    <scope>NUCLEOTIDE SEQUENCE [LARGE SCALE GENOMIC DNA]</scope>
    <source>
        <strain evidence="1 2">197N</strain>
    </source>
</reference>
<name>Q2L2G8_BORA1</name>
<organism evidence="1 2">
    <name type="scientific">Bordetella avium (strain 197N)</name>
    <dbReference type="NCBI Taxonomy" id="360910"/>
    <lineage>
        <taxon>Bacteria</taxon>
        <taxon>Pseudomonadati</taxon>
        <taxon>Pseudomonadota</taxon>
        <taxon>Betaproteobacteria</taxon>
        <taxon>Burkholderiales</taxon>
        <taxon>Alcaligenaceae</taxon>
        <taxon>Bordetella</taxon>
    </lineage>
</organism>
<dbReference type="KEGG" id="bav:BAV1438"/>
<evidence type="ECO:0000313" key="2">
    <source>
        <dbReference type="Proteomes" id="UP000001977"/>
    </source>
</evidence>
<dbReference type="STRING" id="360910.BAV1438"/>
<proteinExistence type="predicted"/>
<dbReference type="AlphaFoldDB" id="Q2L2G8"/>
<gene>
    <name evidence="1" type="ordered locus">BAV1438</name>
</gene>
<sequence>MCRHLVALLPISIGNRLAHRRSRRVPSRSGSFIGGRGAHLLLPRGSRGRRLLPGWALPLFIRRVVKERAWAGWGLLGRSGVGVNLAIC</sequence>
<evidence type="ECO:0000313" key="1">
    <source>
        <dbReference type="EMBL" id="CAJ49049.1"/>
    </source>
</evidence>
<dbReference type="HOGENOM" id="CLU_2462945_0_0_4"/>
<accession>Q2L2G8</accession>
<keyword evidence="2" id="KW-1185">Reference proteome</keyword>